<evidence type="ECO:0000256" key="9">
    <source>
        <dbReference type="ARBA" id="ARBA00022989"/>
    </source>
</evidence>
<dbReference type="GO" id="GO:0005886">
    <property type="term" value="C:plasma membrane"/>
    <property type="evidence" value="ECO:0007669"/>
    <property type="project" value="UniProtKB-SubCell"/>
</dbReference>
<feature type="transmembrane region" description="Helical" evidence="14">
    <location>
        <begin position="317"/>
        <end position="336"/>
    </location>
</feature>
<name>A0A176WKF0_MARPO</name>
<dbReference type="GO" id="GO:0009637">
    <property type="term" value="P:response to blue light"/>
    <property type="evidence" value="ECO:0007669"/>
    <property type="project" value="UniProtKB-ARBA"/>
</dbReference>
<feature type="transmembrane region" description="Helical" evidence="14">
    <location>
        <begin position="999"/>
        <end position="1023"/>
    </location>
</feature>
<feature type="region of interest" description="Disordered" evidence="13">
    <location>
        <begin position="727"/>
        <end position="759"/>
    </location>
</feature>
<dbReference type="GO" id="GO:0043481">
    <property type="term" value="P:anthocyanin accumulation in tissues in response to UV light"/>
    <property type="evidence" value="ECO:0007669"/>
    <property type="project" value="UniProtKB-ARBA"/>
</dbReference>
<evidence type="ECO:0000256" key="5">
    <source>
        <dbReference type="ARBA" id="ARBA00022692"/>
    </source>
</evidence>
<dbReference type="SUPFAM" id="SSF52540">
    <property type="entry name" value="P-loop containing nucleoside triphosphate hydrolases"/>
    <property type="match status" value="2"/>
</dbReference>
<dbReference type="GO" id="GO:0009926">
    <property type="term" value="P:auxin polar transport"/>
    <property type="evidence" value="ECO:0007669"/>
    <property type="project" value="UniProtKB-ARBA"/>
</dbReference>
<evidence type="ECO:0000256" key="4">
    <source>
        <dbReference type="ARBA" id="ARBA00022448"/>
    </source>
</evidence>
<dbReference type="GO" id="GO:0009741">
    <property type="term" value="P:response to brassinosteroid"/>
    <property type="evidence" value="ECO:0007669"/>
    <property type="project" value="UniProtKB-ARBA"/>
</dbReference>
<dbReference type="GO" id="GO:1900459">
    <property type="term" value="P:positive regulation of brassinosteroid mediated signaling pathway"/>
    <property type="evidence" value="ECO:0007669"/>
    <property type="project" value="UniProtKB-ARBA"/>
</dbReference>
<reference evidence="17" key="1">
    <citation type="submission" date="2016-03" db="EMBL/GenBank/DDBJ databases">
        <title>Mechanisms controlling the formation of the plant cell surface in tip-growing cells are functionally conserved among land plants.</title>
        <authorList>
            <person name="Honkanen S."/>
            <person name="Jones V.A."/>
            <person name="Morieri G."/>
            <person name="Champion C."/>
            <person name="Hetherington A.J."/>
            <person name="Kelly S."/>
            <person name="Saint-Marcoux D."/>
            <person name="Proust H."/>
            <person name="Prescott H."/>
            <person name="Dolan L."/>
        </authorList>
    </citation>
    <scope>NUCLEOTIDE SEQUENCE [LARGE SCALE GENOMIC DNA]</scope>
    <source>
        <tissue evidence="17">Whole gametophyte</tissue>
    </source>
</reference>
<dbReference type="PROSITE" id="PS50929">
    <property type="entry name" value="ABC_TM1F"/>
    <property type="match status" value="2"/>
</dbReference>
<gene>
    <name evidence="17" type="ORF">AXG93_4689s1230</name>
</gene>
<comment type="similarity">
    <text evidence="3">Belongs to the ABC transporter superfamily. ABCB family. Multidrug resistance exporter (TC 3.A.1.201) subfamily.</text>
</comment>
<evidence type="ECO:0000256" key="2">
    <source>
        <dbReference type="ARBA" id="ARBA00004236"/>
    </source>
</evidence>
<evidence type="ECO:0000256" key="8">
    <source>
        <dbReference type="ARBA" id="ARBA00022840"/>
    </source>
</evidence>
<dbReference type="Gene3D" id="1.20.1560.10">
    <property type="entry name" value="ABC transporter type 1, transmembrane domain"/>
    <property type="match status" value="2"/>
</dbReference>
<evidence type="ECO:0000313" key="18">
    <source>
        <dbReference type="Proteomes" id="UP000077202"/>
    </source>
</evidence>
<protein>
    <submittedName>
        <fullName evidence="17">Uncharacterized protein</fullName>
    </submittedName>
</protein>
<dbReference type="EMBL" id="LVLJ01000592">
    <property type="protein sequence ID" value="OAE33637.1"/>
    <property type="molecule type" value="Genomic_DNA"/>
</dbReference>
<feature type="transmembrane region" description="Helical" evidence="14">
    <location>
        <begin position="132"/>
        <end position="155"/>
    </location>
</feature>
<keyword evidence="18" id="KW-1185">Reference proteome</keyword>
<feature type="region of interest" description="Disordered" evidence="13">
    <location>
        <begin position="678"/>
        <end position="714"/>
    </location>
</feature>
<evidence type="ECO:0000256" key="14">
    <source>
        <dbReference type="SAM" id="Phobius"/>
    </source>
</evidence>
<sequence length="1344" mass="146120">MLDDEIEAQEAEKRNEMLRKKENLLEGEEKAVGKGTALVMSGKAEERGQELEAMGKSKKPPAQTRTVSFHEMFKYADPQDYLLMLGGTVGAIGDGLTLPAALFITSGMINAFGTSGPSTINPADFEKLINKYVLRFFYLAFVCFAVCFLEATCWMRTGERQASRLRSTYLRAILRQNQGFFDTAGADTAEVVNSVTTDTLTIQDAISEKVGHFVANISTFIGGYIVGFYLVWKMSLILLAFSPLLIVPGIVYGRTLTTLARKMQSTYLDAGTIAEQAISSIRTVYSFVGEEKTKARFAESLDTTVEIGKKMGLAKGFAVGLNGINFGLWGFMSWYGSKLVMNEGESGGKIITAGLAMLTGGLALGTALPNLKYFSEGQSAATRIFDMIDRVPPIDSDNMNGRVLPKLEGRMELRNVDFAYPSRMDSQIFKNFCLTIPSGLTVALVGGSGSGKSTVIALLERFYDPLAGEVLIDGINIKDFQLKWLRTQIGLVSQEPALFATSIKENIMFGKEGSSEDEVIKASKAANAHNFISSLPEGYNTQVGERGVQMSGGQKQRIAIARALLKNPPILLLDEATSALDSESEKIVQEALDAASVGRTTIVVAHRLSTIQNSDLIAVVSGELIQRAGTARTNPIGMAWHCTIHEGGQVVEQGTHESLLEIEGGAYASLVNLQQARNKQADGVQPEEKNSMSMSRASERGEKSGAAASWRRSSSVGLSMSQRLHLRSGSSGRVSFSSPRPSGAAGAPDVDPDEKQAKPPSFSRLLAMNKPEWREGILGTIGAVGFGVVQPMYAFVLGSMISTLYLKDFDKMRREVTIYAAVFGGLAVACFIVNFLQHYYFAAMGELLTKRIRLRMLSKVLTFEVGWFDRDENSSGAICGRLASEANVVRALVGDRISLVIQTIAAIMLGSIGGLIISWKLSLVMIAVQPLVIVCYYSKKVLLKSMYNLTLEAQEEASQVASEAVIHHRTITAYSAQEKIMALFEAMQLKPRKESKKRAYIAGVGLGAALFATYCTWALDFWWGGQLVKREELSFGDLFKCFFILVASGRMIAEAGSMTSDLAKGANSIVTVFNILDRRTKIDPDDSAGVKLDKIDGNVELKGVDFAYPARPDVLVFRGFDLKVRAGKNVALVGQSGSGKSTIIGLIERFYDPLKGKIMIDSYDIKEIHLRTLRSHIALVGQEPTLFAGTIRENILYGRDNATEAEIIEAAKAANAFSFISSLKEGFNTNTGERGVQLSGGQKQRIAIARAILKNPGILLLDEATSALDAHSEKIVQDALDRIMVGRTTIVVAHRLSTIQNCDTIAVIQSGAILEKGTHSELLAKGEGGAYFNLVKLQRKEPQH</sequence>
<dbReference type="GO" id="GO:0012505">
    <property type="term" value="C:endomembrane system"/>
    <property type="evidence" value="ECO:0007669"/>
    <property type="project" value="UniProtKB-SubCell"/>
</dbReference>
<dbReference type="GO" id="GO:0140359">
    <property type="term" value="F:ABC-type transporter activity"/>
    <property type="evidence" value="ECO:0007669"/>
    <property type="project" value="InterPro"/>
</dbReference>
<feature type="domain" description="ABC transmembrane type-1" evidence="16">
    <location>
        <begin position="777"/>
        <end position="1064"/>
    </location>
</feature>
<dbReference type="GO" id="GO:0009958">
    <property type="term" value="P:positive gravitropism"/>
    <property type="evidence" value="ECO:0007669"/>
    <property type="project" value="UniProtKB-ARBA"/>
</dbReference>
<keyword evidence="12" id="KW-0175">Coiled coil</keyword>
<dbReference type="GO" id="GO:0005524">
    <property type="term" value="F:ATP binding"/>
    <property type="evidence" value="ECO:0007669"/>
    <property type="project" value="UniProtKB-KW"/>
</dbReference>
<proteinExistence type="inferred from homology"/>
<evidence type="ECO:0000259" key="16">
    <source>
        <dbReference type="PROSITE" id="PS50929"/>
    </source>
</evidence>
<comment type="caution">
    <text evidence="17">The sequence shown here is derived from an EMBL/GenBank/DDBJ whole genome shotgun (WGS) entry which is preliminary data.</text>
</comment>
<dbReference type="SMART" id="SM00382">
    <property type="entry name" value="AAA"/>
    <property type="match status" value="2"/>
</dbReference>
<dbReference type="GO" id="GO:0048608">
    <property type="term" value="P:reproductive structure development"/>
    <property type="evidence" value="ECO:0007669"/>
    <property type="project" value="UniProtKB-ARBA"/>
</dbReference>
<evidence type="ECO:0000256" key="7">
    <source>
        <dbReference type="ARBA" id="ARBA00022741"/>
    </source>
</evidence>
<dbReference type="GO" id="GO:0016887">
    <property type="term" value="F:ATP hydrolysis activity"/>
    <property type="evidence" value="ECO:0007669"/>
    <property type="project" value="InterPro"/>
</dbReference>
<feature type="domain" description="ABC transmembrane type-1" evidence="16">
    <location>
        <begin position="85"/>
        <end position="376"/>
    </location>
</feature>
<feature type="transmembrane region" description="Helical" evidence="14">
    <location>
        <begin position="81"/>
        <end position="112"/>
    </location>
</feature>
<keyword evidence="6" id="KW-0677">Repeat</keyword>
<dbReference type="FunFam" id="3.40.50.300:FF:000205">
    <property type="entry name" value="ABC transporter B family member 4"/>
    <property type="match status" value="2"/>
</dbReference>
<dbReference type="InterPro" id="IPR011527">
    <property type="entry name" value="ABC1_TM_dom"/>
</dbReference>
<dbReference type="PROSITE" id="PS50893">
    <property type="entry name" value="ABC_TRANSPORTER_2"/>
    <property type="match status" value="2"/>
</dbReference>
<dbReference type="PROSITE" id="PS00211">
    <property type="entry name" value="ABC_TRANSPORTER_1"/>
    <property type="match status" value="2"/>
</dbReference>
<dbReference type="GO" id="GO:0048367">
    <property type="term" value="P:shoot system development"/>
    <property type="evidence" value="ECO:0007669"/>
    <property type="project" value="UniProtKB-ARBA"/>
</dbReference>
<feature type="compositionally biased region" description="Low complexity" evidence="13">
    <location>
        <begin position="727"/>
        <end position="743"/>
    </location>
</feature>
<evidence type="ECO:0000259" key="15">
    <source>
        <dbReference type="PROSITE" id="PS50893"/>
    </source>
</evidence>
<dbReference type="InterPro" id="IPR027417">
    <property type="entry name" value="P-loop_NTPase"/>
</dbReference>
<feature type="transmembrane region" description="Helical" evidence="14">
    <location>
        <begin position="236"/>
        <end position="253"/>
    </location>
</feature>
<dbReference type="InterPro" id="IPR017871">
    <property type="entry name" value="ABC_transporter-like_CS"/>
</dbReference>
<evidence type="ECO:0000256" key="6">
    <source>
        <dbReference type="ARBA" id="ARBA00022737"/>
    </source>
</evidence>
<feature type="transmembrane region" description="Helical" evidence="14">
    <location>
        <begin position="897"/>
        <end position="917"/>
    </location>
</feature>
<dbReference type="CDD" id="cd03249">
    <property type="entry name" value="ABC_MTABC3_MDL1_MDL2"/>
    <property type="match status" value="2"/>
</dbReference>
<keyword evidence="7" id="KW-0547">Nucleotide-binding</keyword>
<feature type="transmembrane region" description="Helical" evidence="14">
    <location>
        <begin position="776"/>
        <end position="796"/>
    </location>
</feature>
<dbReference type="Pfam" id="PF00005">
    <property type="entry name" value="ABC_tran"/>
    <property type="match status" value="2"/>
</dbReference>
<dbReference type="PANTHER" id="PTHR45136:SF2">
    <property type="entry name" value="ABC TRANSPORTER DOMAIN-CONTAINING PROTEIN"/>
    <property type="match status" value="1"/>
</dbReference>
<feature type="domain" description="ABC transporter" evidence="15">
    <location>
        <begin position="411"/>
        <end position="672"/>
    </location>
</feature>
<dbReference type="GO" id="GO:0008361">
    <property type="term" value="P:regulation of cell size"/>
    <property type="evidence" value="ECO:0007669"/>
    <property type="project" value="UniProtKB-ARBA"/>
</dbReference>
<dbReference type="FunFam" id="1.20.1560.10:FF:000029">
    <property type="entry name" value="ABC transporter B family member 1"/>
    <property type="match status" value="1"/>
</dbReference>
<dbReference type="GO" id="GO:0010329">
    <property type="term" value="F:auxin efflux transmembrane transporter activity"/>
    <property type="evidence" value="ECO:0007669"/>
    <property type="project" value="UniProtKB-ARBA"/>
</dbReference>
<dbReference type="Gene3D" id="3.40.50.300">
    <property type="entry name" value="P-loop containing nucleotide triphosphate hydrolases"/>
    <property type="match status" value="2"/>
</dbReference>
<feature type="transmembrane region" description="Helical" evidence="14">
    <location>
        <begin position="210"/>
        <end position="230"/>
    </location>
</feature>
<keyword evidence="11" id="KW-0325">Glycoprotein</keyword>
<dbReference type="Proteomes" id="UP000077202">
    <property type="component" value="Unassembled WGS sequence"/>
</dbReference>
<dbReference type="GO" id="GO:0009640">
    <property type="term" value="P:photomorphogenesis"/>
    <property type="evidence" value="ECO:0007669"/>
    <property type="project" value="UniProtKB-ARBA"/>
</dbReference>
<evidence type="ECO:0000256" key="10">
    <source>
        <dbReference type="ARBA" id="ARBA00023136"/>
    </source>
</evidence>
<dbReference type="SUPFAM" id="SSF90123">
    <property type="entry name" value="ABC transporter transmembrane region"/>
    <property type="match status" value="2"/>
</dbReference>
<comment type="subcellular location">
    <subcellularLocation>
        <location evidence="2">Cell membrane</location>
    </subcellularLocation>
    <subcellularLocation>
        <location evidence="1">Endomembrane system</location>
        <topology evidence="1">Multi-pass membrane protein</topology>
    </subcellularLocation>
</comment>
<dbReference type="FunFam" id="1.20.1560.10:FF:000009">
    <property type="entry name" value="ABC transporter B family member 1"/>
    <property type="match status" value="1"/>
</dbReference>
<keyword evidence="10 14" id="KW-0472">Membrane</keyword>
<keyword evidence="8" id="KW-0067">ATP-binding</keyword>
<feature type="compositionally biased region" description="Low complexity" evidence="13">
    <location>
        <begin position="704"/>
        <end position="714"/>
    </location>
</feature>
<evidence type="ECO:0000256" key="11">
    <source>
        <dbReference type="ARBA" id="ARBA00023180"/>
    </source>
</evidence>
<evidence type="ECO:0000256" key="13">
    <source>
        <dbReference type="SAM" id="MobiDB-lite"/>
    </source>
</evidence>
<accession>A0A176WKF0</accession>
<dbReference type="PANTHER" id="PTHR45136">
    <property type="entry name" value="ABC TRANSPORTER DOMAIN-CONTAINING PROTEIN"/>
    <property type="match status" value="1"/>
</dbReference>
<dbReference type="InterPro" id="IPR003439">
    <property type="entry name" value="ABC_transporter-like_ATP-bd"/>
</dbReference>
<evidence type="ECO:0000256" key="12">
    <source>
        <dbReference type="SAM" id="Coils"/>
    </source>
</evidence>
<evidence type="ECO:0000256" key="1">
    <source>
        <dbReference type="ARBA" id="ARBA00004127"/>
    </source>
</evidence>
<keyword evidence="9 14" id="KW-1133">Transmembrane helix</keyword>
<dbReference type="GO" id="GO:0099402">
    <property type="term" value="P:plant organ development"/>
    <property type="evidence" value="ECO:0007669"/>
    <property type="project" value="UniProtKB-ARBA"/>
</dbReference>
<dbReference type="CDD" id="cd18577">
    <property type="entry name" value="ABC_6TM_Pgp_ABCB1_D1_like"/>
    <property type="match status" value="1"/>
</dbReference>
<feature type="transmembrane region" description="Helical" evidence="14">
    <location>
        <begin position="816"/>
        <end position="841"/>
    </location>
</feature>
<dbReference type="InterPro" id="IPR003593">
    <property type="entry name" value="AAA+_ATPase"/>
</dbReference>
<feature type="coiled-coil region" evidence="12">
    <location>
        <begin position="1"/>
        <end position="28"/>
    </location>
</feature>
<evidence type="ECO:0000313" key="17">
    <source>
        <dbReference type="EMBL" id="OAE33637.1"/>
    </source>
</evidence>
<keyword evidence="5 14" id="KW-0812">Transmembrane</keyword>
<dbReference type="Pfam" id="PF00664">
    <property type="entry name" value="ABC_membrane"/>
    <property type="match status" value="2"/>
</dbReference>
<organism evidence="17 18">
    <name type="scientific">Marchantia polymorpha subsp. ruderalis</name>
    <dbReference type="NCBI Taxonomy" id="1480154"/>
    <lineage>
        <taxon>Eukaryota</taxon>
        <taxon>Viridiplantae</taxon>
        <taxon>Streptophyta</taxon>
        <taxon>Embryophyta</taxon>
        <taxon>Marchantiophyta</taxon>
        <taxon>Marchantiopsida</taxon>
        <taxon>Marchantiidae</taxon>
        <taxon>Marchantiales</taxon>
        <taxon>Marchantiaceae</taxon>
        <taxon>Marchantia</taxon>
    </lineage>
</organism>
<feature type="domain" description="ABC transporter" evidence="15">
    <location>
        <begin position="1099"/>
        <end position="1335"/>
    </location>
</feature>
<evidence type="ECO:0000256" key="3">
    <source>
        <dbReference type="ARBA" id="ARBA00007577"/>
    </source>
</evidence>
<keyword evidence="4" id="KW-0813">Transport</keyword>
<dbReference type="InterPro" id="IPR036640">
    <property type="entry name" value="ABC1_TM_sf"/>
</dbReference>
<dbReference type="CDD" id="cd18578">
    <property type="entry name" value="ABC_6TM_Pgp_ABCB1_D2_like"/>
    <property type="match status" value="1"/>
</dbReference>